<name>K0VGI8_MYCFO</name>
<gene>
    <name evidence="1" type="ORF">MFORT_11931</name>
</gene>
<reference evidence="1 2" key="1">
    <citation type="journal article" date="2012" name="J. Bacteriol.">
        <title>Complete Genome Sequence of Mycobacterium fortuitum subsp. fortuitum Type Strain DSM46621.</title>
        <authorList>
            <person name="Ho Y.S."/>
            <person name="Adroub S.A."/>
            <person name="Aleisa F."/>
            <person name="Mahmood H."/>
            <person name="Othoum G."/>
            <person name="Rashid F."/>
            <person name="Zaher M."/>
            <person name="Ali S."/>
            <person name="Bitter W."/>
            <person name="Pain A."/>
            <person name="Abdallah A.M."/>
        </authorList>
    </citation>
    <scope>NUCLEOTIDE SEQUENCE [LARGE SCALE GENOMIC DNA]</scope>
    <source>
        <strain evidence="2">DSM46621</strain>
    </source>
</reference>
<dbReference type="Proteomes" id="UP000006043">
    <property type="component" value="Unassembled WGS sequence"/>
</dbReference>
<dbReference type="HOGENOM" id="CLU_1794358_0_0_11"/>
<accession>K0VGI8</accession>
<proteinExistence type="predicted"/>
<dbReference type="AlphaFoldDB" id="K0VGI8"/>
<evidence type="ECO:0000313" key="2">
    <source>
        <dbReference type="Proteomes" id="UP000006043"/>
    </source>
</evidence>
<protein>
    <submittedName>
        <fullName evidence="1">Uncharacterized protein</fullName>
    </submittedName>
</protein>
<evidence type="ECO:0000313" key="1">
    <source>
        <dbReference type="EMBL" id="EJZ13953.1"/>
    </source>
</evidence>
<sequence length="144" mass="15396">MIDCDRLNEGAHGAKGRKGLVFFDLLLRRVNIAGDGFLGAFHQFGHCFVPGHDIDKVVLLRNELPGVFPGFVVGGASGPTKPAPTVERLGTLPSPWIECAKCQLLQSPGGVISNFVKFIFVGLSPPVRFQQAAGIGTVGLRYSH</sequence>
<organism evidence="1 2">
    <name type="scientific">Mycolicibacterium fortuitum subsp. fortuitum DSM 46621 = ATCC 6841 = JCM 6387</name>
    <dbReference type="NCBI Taxonomy" id="1214102"/>
    <lineage>
        <taxon>Bacteria</taxon>
        <taxon>Bacillati</taxon>
        <taxon>Actinomycetota</taxon>
        <taxon>Actinomycetes</taxon>
        <taxon>Mycobacteriales</taxon>
        <taxon>Mycobacteriaceae</taxon>
        <taxon>Mycolicibacterium</taxon>
    </lineage>
</organism>
<comment type="caution">
    <text evidence="1">The sequence shown here is derived from an EMBL/GenBank/DDBJ whole genome shotgun (WGS) entry which is preliminary data.</text>
</comment>
<dbReference type="EMBL" id="ALQB01000041">
    <property type="protein sequence ID" value="EJZ13953.1"/>
    <property type="molecule type" value="Genomic_DNA"/>
</dbReference>